<dbReference type="SMART" id="SM00355">
    <property type="entry name" value="ZnF_C2H2"/>
    <property type="match status" value="2"/>
</dbReference>
<dbReference type="Proteomes" id="UP000313359">
    <property type="component" value="Unassembled WGS sequence"/>
</dbReference>
<dbReference type="OrthoDB" id="2758013at2759"/>
<organism evidence="4 5">
    <name type="scientific">Lentinus tigrinus ALCF2SS1-6</name>
    <dbReference type="NCBI Taxonomy" id="1328759"/>
    <lineage>
        <taxon>Eukaryota</taxon>
        <taxon>Fungi</taxon>
        <taxon>Dikarya</taxon>
        <taxon>Basidiomycota</taxon>
        <taxon>Agaricomycotina</taxon>
        <taxon>Agaricomycetes</taxon>
        <taxon>Polyporales</taxon>
        <taxon>Polyporaceae</taxon>
        <taxon>Lentinus</taxon>
    </lineage>
</organism>
<evidence type="ECO:0000256" key="2">
    <source>
        <dbReference type="SAM" id="MobiDB-lite"/>
    </source>
</evidence>
<dbReference type="EMBL" id="ML122262">
    <property type="protein sequence ID" value="RPD61309.1"/>
    <property type="molecule type" value="Genomic_DNA"/>
</dbReference>
<dbReference type="SUPFAM" id="SSF57667">
    <property type="entry name" value="beta-beta-alpha zinc fingers"/>
    <property type="match status" value="1"/>
</dbReference>
<keyword evidence="1" id="KW-0862">Zinc</keyword>
<dbReference type="PROSITE" id="PS00028">
    <property type="entry name" value="ZINC_FINGER_C2H2_1"/>
    <property type="match status" value="1"/>
</dbReference>
<feature type="compositionally biased region" description="Polar residues" evidence="2">
    <location>
        <begin position="91"/>
        <end position="103"/>
    </location>
</feature>
<evidence type="ECO:0000313" key="5">
    <source>
        <dbReference type="Proteomes" id="UP000313359"/>
    </source>
</evidence>
<protein>
    <recommendedName>
        <fullName evidence="3">C2H2-type domain-containing protein</fullName>
    </recommendedName>
</protein>
<evidence type="ECO:0000256" key="1">
    <source>
        <dbReference type="PROSITE-ProRule" id="PRU00042"/>
    </source>
</evidence>
<dbReference type="InterPro" id="IPR036236">
    <property type="entry name" value="Znf_C2H2_sf"/>
</dbReference>
<dbReference type="InterPro" id="IPR013087">
    <property type="entry name" value="Znf_C2H2_type"/>
</dbReference>
<dbReference type="Pfam" id="PF13894">
    <property type="entry name" value="zf-C2H2_4"/>
    <property type="match status" value="1"/>
</dbReference>
<dbReference type="PROSITE" id="PS50157">
    <property type="entry name" value="ZINC_FINGER_C2H2_2"/>
    <property type="match status" value="1"/>
</dbReference>
<dbReference type="AlphaFoldDB" id="A0A5C2SDT5"/>
<keyword evidence="5" id="KW-1185">Reference proteome</keyword>
<reference evidence="4" key="1">
    <citation type="journal article" date="2018" name="Genome Biol. Evol.">
        <title>Genomics and development of Lentinus tigrinus, a white-rot wood-decaying mushroom with dimorphic fruiting bodies.</title>
        <authorList>
            <person name="Wu B."/>
            <person name="Xu Z."/>
            <person name="Knudson A."/>
            <person name="Carlson A."/>
            <person name="Chen N."/>
            <person name="Kovaka S."/>
            <person name="LaButti K."/>
            <person name="Lipzen A."/>
            <person name="Pennachio C."/>
            <person name="Riley R."/>
            <person name="Schakwitz W."/>
            <person name="Umezawa K."/>
            <person name="Ohm R.A."/>
            <person name="Grigoriev I.V."/>
            <person name="Nagy L.G."/>
            <person name="Gibbons J."/>
            <person name="Hibbett D."/>
        </authorList>
    </citation>
    <scope>NUCLEOTIDE SEQUENCE [LARGE SCALE GENOMIC DNA]</scope>
    <source>
        <strain evidence="4">ALCF2SS1-6</strain>
    </source>
</reference>
<feature type="domain" description="C2H2-type" evidence="3">
    <location>
        <begin position="236"/>
        <end position="264"/>
    </location>
</feature>
<proteinExistence type="predicted"/>
<keyword evidence="1" id="KW-0479">Metal-binding</keyword>
<keyword evidence="1" id="KW-0863">Zinc-finger</keyword>
<dbReference type="Gene3D" id="3.30.160.60">
    <property type="entry name" value="Classic Zinc Finger"/>
    <property type="match status" value="1"/>
</dbReference>
<name>A0A5C2SDT5_9APHY</name>
<sequence>MLNFLNYSENDKSDVVPGSSQDPQLAAPFLPQTDMLRPSDGPDTSLNRMLSTLSPAEFDAFLSVLYESPPPCATPPLIQIPDPTWPDFLSSLDSGDTPASSGPFTPYDPTAPDPIQTQCVFSEPPSFSEPQSSIYPPTAINGPGVHTTLPLPVDVPAHTLCGTPYRFPNTTTVMSGTDRSQIDVPQSLAPSRMSRSMRPAKTRLFPCPECDVVIKNRRSNLRQHILENHDPNFNATQCPHCPKSYKRRNDLKKHVALKHLSAANADIRAMYGPSTVNPSN</sequence>
<dbReference type="GO" id="GO:0008270">
    <property type="term" value="F:zinc ion binding"/>
    <property type="evidence" value="ECO:0007669"/>
    <property type="project" value="UniProtKB-KW"/>
</dbReference>
<accession>A0A5C2SDT5</accession>
<evidence type="ECO:0000313" key="4">
    <source>
        <dbReference type="EMBL" id="RPD61309.1"/>
    </source>
</evidence>
<feature type="region of interest" description="Disordered" evidence="2">
    <location>
        <begin position="75"/>
        <end position="115"/>
    </location>
</feature>
<evidence type="ECO:0000259" key="3">
    <source>
        <dbReference type="PROSITE" id="PS50157"/>
    </source>
</evidence>
<gene>
    <name evidence="4" type="ORF">L227DRAFT_65038</name>
</gene>